<name>A0A6A6UYT7_9PLEO</name>
<sequence length="133" mass="14260">MGLSIAALGGMERASAIDGRCKTRDGGEDVSCEIGVYSVCLEICNAEGTLRVLVSLGHGLAEIDLEIQIWRKEVARTSPCNQKAQPCMWKNSLLGNNFLPGPGEHYDGLPLNPLLLHAITVRPGGLLLFCLLS</sequence>
<evidence type="ECO:0000313" key="1">
    <source>
        <dbReference type="EMBL" id="KAF2742251.1"/>
    </source>
</evidence>
<accession>A0A6A6UYT7</accession>
<organism evidence="1 2">
    <name type="scientific">Sporormia fimetaria CBS 119925</name>
    <dbReference type="NCBI Taxonomy" id="1340428"/>
    <lineage>
        <taxon>Eukaryota</taxon>
        <taxon>Fungi</taxon>
        <taxon>Dikarya</taxon>
        <taxon>Ascomycota</taxon>
        <taxon>Pezizomycotina</taxon>
        <taxon>Dothideomycetes</taxon>
        <taxon>Pleosporomycetidae</taxon>
        <taxon>Pleosporales</taxon>
        <taxon>Sporormiaceae</taxon>
        <taxon>Sporormia</taxon>
    </lineage>
</organism>
<proteinExistence type="predicted"/>
<evidence type="ECO:0000313" key="2">
    <source>
        <dbReference type="Proteomes" id="UP000799440"/>
    </source>
</evidence>
<dbReference type="AlphaFoldDB" id="A0A6A6UYT7"/>
<reference evidence="1" key="1">
    <citation type="journal article" date="2020" name="Stud. Mycol.">
        <title>101 Dothideomycetes genomes: a test case for predicting lifestyles and emergence of pathogens.</title>
        <authorList>
            <person name="Haridas S."/>
            <person name="Albert R."/>
            <person name="Binder M."/>
            <person name="Bloem J."/>
            <person name="Labutti K."/>
            <person name="Salamov A."/>
            <person name="Andreopoulos B."/>
            <person name="Baker S."/>
            <person name="Barry K."/>
            <person name="Bills G."/>
            <person name="Bluhm B."/>
            <person name="Cannon C."/>
            <person name="Castanera R."/>
            <person name="Culley D."/>
            <person name="Daum C."/>
            <person name="Ezra D."/>
            <person name="Gonzalez J."/>
            <person name="Henrissat B."/>
            <person name="Kuo A."/>
            <person name="Liang C."/>
            <person name="Lipzen A."/>
            <person name="Lutzoni F."/>
            <person name="Magnuson J."/>
            <person name="Mondo S."/>
            <person name="Nolan M."/>
            <person name="Ohm R."/>
            <person name="Pangilinan J."/>
            <person name="Park H.-J."/>
            <person name="Ramirez L."/>
            <person name="Alfaro M."/>
            <person name="Sun H."/>
            <person name="Tritt A."/>
            <person name="Yoshinaga Y."/>
            <person name="Zwiers L.-H."/>
            <person name="Turgeon B."/>
            <person name="Goodwin S."/>
            <person name="Spatafora J."/>
            <person name="Crous P."/>
            <person name="Grigoriev I."/>
        </authorList>
    </citation>
    <scope>NUCLEOTIDE SEQUENCE</scope>
    <source>
        <strain evidence="1">CBS 119925</strain>
    </source>
</reference>
<dbReference type="Proteomes" id="UP000799440">
    <property type="component" value="Unassembled WGS sequence"/>
</dbReference>
<dbReference type="EMBL" id="MU006612">
    <property type="protein sequence ID" value="KAF2742251.1"/>
    <property type="molecule type" value="Genomic_DNA"/>
</dbReference>
<gene>
    <name evidence="1" type="ORF">M011DRAFT_292094</name>
</gene>
<protein>
    <submittedName>
        <fullName evidence="1">Uncharacterized protein</fullName>
    </submittedName>
</protein>
<keyword evidence="2" id="KW-1185">Reference proteome</keyword>